<dbReference type="Gene3D" id="3.40.50.150">
    <property type="entry name" value="Vaccinia Virus protein VP39"/>
    <property type="match status" value="2"/>
</dbReference>
<comment type="catalytic activity">
    <reaction evidence="8">
        <text>a 2'-deoxycytidine in DNA + S-adenosyl-L-methionine = an N(4)-methyl-2'-deoxycytidine in DNA + S-adenosyl-L-homocysteine + H(+)</text>
        <dbReference type="Rhea" id="RHEA:16857"/>
        <dbReference type="Rhea" id="RHEA-COMP:11369"/>
        <dbReference type="Rhea" id="RHEA-COMP:13674"/>
        <dbReference type="ChEBI" id="CHEBI:15378"/>
        <dbReference type="ChEBI" id="CHEBI:57856"/>
        <dbReference type="ChEBI" id="CHEBI:59789"/>
        <dbReference type="ChEBI" id="CHEBI:85452"/>
        <dbReference type="ChEBI" id="CHEBI:137933"/>
        <dbReference type="EC" id="2.1.1.113"/>
    </reaction>
</comment>
<dbReference type="EMBL" id="PVWK01000056">
    <property type="protein sequence ID" value="PSB30065.1"/>
    <property type="molecule type" value="Genomic_DNA"/>
</dbReference>
<dbReference type="PROSITE" id="PS00093">
    <property type="entry name" value="N4_MTASE"/>
    <property type="match status" value="1"/>
</dbReference>
<protein>
    <recommendedName>
        <fullName evidence="2">site-specific DNA-methyltransferase (cytosine-N(4)-specific)</fullName>
        <ecNumber evidence="2">2.1.1.113</ecNumber>
    </recommendedName>
</protein>
<keyword evidence="7" id="KW-0238">DNA-binding</keyword>
<sequence>MTEGSKPPVTPLDTSAAAKQVRYRSEINQLFAADHAAHNWYRFVLSYPPHLVRDYLQRFGITSEHRVLDPFCGTGTTVVECKKLGIPSVGVEANPMAHFAGRVKVDWHPNPDRLLEHATQVANATIAELEQTTAPVYLRSLNGDQEKLILKNSISPLPLHKTLVLLEHLQQQADASFYDHERLALAKSVVSAISNLNFGPEVCVGRAKPDAPVVDLWLNAIAAIANDLHALGQSPPVEAMVHYADSRQLLSVLDPQSIDAVITSPPYPNEKDYTRTTRLESVLLGFIKDKADLRSLKQGLVRSNTRNVYTVDDDDRWVVDQPEVQRIANEIEARRISLGKTSGFERLYARATKLYFGGMARHLAELRQILRPGAQLAYVVGDQASYLRVMIRTGQILADIARSLGYEVVAIDLFRTRIATATNEQMREEVVVLRWPG</sequence>
<evidence type="ECO:0000256" key="8">
    <source>
        <dbReference type="ARBA" id="ARBA00049120"/>
    </source>
</evidence>
<keyword evidence="11" id="KW-1185">Reference proteome</keyword>
<dbReference type="RefSeq" id="WP_106256130.1">
    <property type="nucleotide sequence ID" value="NZ_CAWNSW010000006.1"/>
</dbReference>
<dbReference type="OrthoDB" id="9800801at2"/>
<dbReference type="GO" id="GO:0032259">
    <property type="term" value="P:methylation"/>
    <property type="evidence" value="ECO:0007669"/>
    <property type="project" value="UniProtKB-KW"/>
</dbReference>
<dbReference type="InterPro" id="IPR017985">
    <property type="entry name" value="MeTrfase_CN4_CS"/>
</dbReference>
<comment type="similarity">
    <text evidence="1">Belongs to the N(4)/N(6)-methyltransferase family. N(4) subfamily.</text>
</comment>
<dbReference type="Proteomes" id="UP000239576">
    <property type="component" value="Unassembled WGS sequence"/>
</dbReference>
<dbReference type="SUPFAM" id="SSF53335">
    <property type="entry name" value="S-adenosyl-L-methionine-dependent methyltransferases"/>
    <property type="match status" value="1"/>
</dbReference>
<accession>A0A2T1EBJ9</accession>
<dbReference type="InterPro" id="IPR029063">
    <property type="entry name" value="SAM-dependent_MTases_sf"/>
</dbReference>
<reference evidence="11" key="1">
    <citation type="submission" date="2018-02" db="EMBL/GenBank/DDBJ databases">
        <authorList>
            <person name="Moore K."/>
            <person name="Momper L."/>
        </authorList>
    </citation>
    <scope>NUCLEOTIDE SEQUENCE [LARGE SCALE GENOMIC DNA]</scope>
    <source>
        <strain evidence="11">ULC18</strain>
    </source>
</reference>
<evidence type="ECO:0000256" key="3">
    <source>
        <dbReference type="ARBA" id="ARBA00022603"/>
    </source>
</evidence>
<keyword evidence="5" id="KW-0949">S-adenosyl-L-methionine</keyword>
<evidence type="ECO:0000256" key="7">
    <source>
        <dbReference type="ARBA" id="ARBA00023125"/>
    </source>
</evidence>
<comment type="caution">
    <text evidence="10">The sequence shown here is derived from an EMBL/GenBank/DDBJ whole genome shotgun (WGS) entry which is preliminary data.</text>
</comment>
<keyword evidence="3 10" id="KW-0489">Methyltransferase</keyword>
<keyword evidence="6" id="KW-0680">Restriction system</keyword>
<dbReference type="GO" id="GO:0008170">
    <property type="term" value="F:N-methyltransferase activity"/>
    <property type="evidence" value="ECO:0007669"/>
    <property type="project" value="InterPro"/>
</dbReference>
<evidence type="ECO:0000313" key="11">
    <source>
        <dbReference type="Proteomes" id="UP000239576"/>
    </source>
</evidence>
<evidence type="ECO:0000259" key="9">
    <source>
        <dbReference type="Pfam" id="PF01555"/>
    </source>
</evidence>
<proteinExistence type="inferred from homology"/>
<evidence type="ECO:0000313" key="10">
    <source>
        <dbReference type="EMBL" id="PSB30065.1"/>
    </source>
</evidence>
<dbReference type="Pfam" id="PF01555">
    <property type="entry name" value="N6_N4_Mtase"/>
    <property type="match status" value="1"/>
</dbReference>
<evidence type="ECO:0000256" key="1">
    <source>
        <dbReference type="ARBA" id="ARBA00010203"/>
    </source>
</evidence>
<keyword evidence="4 10" id="KW-0808">Transferase</keyword>
<dbReference type="GO" id="GO:0015667">
    <property type="term" value="F:site-specific DNA-methyltransferase (cytosine-N4-specific) activity"/>
    <property type="evidence" value="ECO:0007669"/>
    <property type="project" value="UniProtKB-EC"/>
</dbReference>
<dbReference type="EC" id="2.1.1.113" evidence="2"/>
<feature type="domain" description="DNA methylase N-4/N-6" evidence="9">
    <location>
        <begin position="46"/>
        <end position="95"/>
    </location>
</feature>
<dbReference type="InterPro" id="IPR002941">
    <property type="entry name" value="DNA_methylase_N4/N6"/>
</dbReference>
<evidence type="ECO:0000256" key="5">
    <source>
        <dbReference type="ARBA" id="ARBA00022691"/>
    </source>
</evidence>
<dbReference type="GO" id="GO:0003677">
    <property type="term" value="F:DNA binding"/>
    <property type="evidence" value="ECO:0007669"/>
    <property type="project" value="UniProtKB-KW"/>
</dbReference>
<dbReference type="GO" id="GO:0009307">
    <property type="term" value="P:DNA restriction-modification system"/>
    <property type="evidence" value="ECO:0007669"/>
    <property type="project" value="UniProtKB-KW"/>
</dbReference>
<evidence type="ECO:0000256" key="4">
    <source>
        <dbReference type="ARBA" id="ARBA00022679"/>
    </source>
</evidence>
<dbReference type="AlphaFoldDB" id="A0A2T1EBJ9"/>
<evidence type="ECO:0000256" key="6">
    <source>
        <dbReference type="ARBA" id="ARBA00022747"/>
    </source>
</evidence>
<evidence type="ECO:0000256" key="2">
    <source>
        <dbReference type="ARBA" id="ARBA00012185"/>
    </source>
</evidence>
<gene>
    <name evidence="10" type="ORF">C7B82_09845</name>
</gene>
<organism evidence="10 11">
    <name type="scientific">Stenomitos frigidus ULC18</name>
    <dbReference type="NCBI Taxonomy" id="2107698"/>
    <lineage>
        <taxon>Bacteria</taxon>
        <taxon>Bacillati</taxon>
        <taxon>Cyanobacteriota</taxon>
        <taxon>Cyanophyceae</taxon>
        <taxon>Leptolyngbyales</taxon>
        <taxon>Leptolyngbyaceae</taxon>
        <taxon>Stenomitos</taxon>
    </lineage>
</organism>
<reference evidence="10 11" key="2">
    <citation type="submission" date="2018-03" db="EMBL/GenBank/DDBJ databases">
        <title>The ancient ancestry and fast evolution of plastids.</title>
        <authorList>
            <person name="Moore K.R."/>
            <person name="Magnabosco C."/>
            <person name="Momper L."/>
            <person name="Gold D.A."/>
            <person name="Bosak T."/>
            <person name="Fournier G.P."/>
        </authorList>
    </citation>
    <scope>NUCLEOTIDE SEQUENCE [LARGE SCALE GENOMIC DNA]</scope>
    <source>
        <strain evidence="10 11">ULC18</strain>
    </source>
</reference>
<name>A0A2T1EBJ9_9CYAN</name>